<comment type="similarity">
    <text evidence="5">Belongs to the complex I subunit 2 family.</text>
</comment>
<keyword evidence="5" id="KW-1278">Translocase</keyword>
<comment type="function">
    <text evidence="5">NDH-1 shuttles electrons from NADH, via FMN and iron-sulfur (Fe-S) centers, to quinones in the respiratory chain. The immediate electron acceptor for the enzyme in this species is believed to be a menaquinone. Couples the redox reaction to proton translocation (for every two electrons transferred, four hydrogen ions are translocated across the cytoplasmic membrane), and thus conserves the redox energy in a proton gradient.</text>
</comment>
<feature type="transmembrane region" description="Helical" evidence="5">
    <location>
        <begin position="433"/>
        <end position="452"/>
    </location>
</feature>
<evidence type="ECO:0000256" key="4">
    <source>
        <dbReference type="ARBA" id="ARBA00023136"/>
    </source>
</evidence>
<dbReference type="InterPro" id="IPR001750">
    <property type="entry name" value="ND/Mrp_TM"/>
</dbReference>
<dbReference type="RefSeq" id="WP_345044682.1">
    <property type="nucleotide sequence ID" value="NZ_BAAAYL010000001.1"/>
</dbReference>
<feature type="transmembrane region" description="Helical" evidence="5">
    <location>
        <begin position="509"/>
        <end position="531"/>
    </location>
</feature>
<feature type="transmembrane region" description="Helical" evidence="5">
    <location>
        <begin position="305"/>
        <end position="326"/>
    </location>
</feature>
<feature type="transmembrane region" description="Helical" evidence="5">
    <location>
        <begin position="153"/>
        <end position="174"/>
    </location>
</feature>
<feature type="transmembrane region" description="Helical" evidence="5">
    <location>
        <begin position="100"/>
        <end position="118"/>
    </location>
</feature>
<proteinExistence type="inferred from homology"/>
<feature type="transmembrane region" description="Helical" evidence="5">
    <location>
        <begin position="338"/>
        <end position="357"/>
    </location>
</feature>
<keyword evidence="5" id="KW-0520">NAD</keyword>
<gene>
    <name evidence="5 8" type="primary">nuoN</name>
    <name evidence="8" type="ORF">GCM10020367_36830</name>
</gene>
<evidence type="ECO:0000256" key="6">
    <source>
        <dbReference type="RuleBase" id="RU000320"/>
    </source>
</evidence>
<keyword evidence="4 5" id="KW-0472">Membrane</keyword>
<keyword evidence="2 5" id="KW-0812">Transmembrane</keyword>
<comment type="catalytic activity">
    <reaction evidence="5">
        <text>a quinone + NADH + 5 H(+)(in) = a quinol + NAD(+) + 4 H(+)(out)</text>
        <dbReference type="Rhea" id="RHEA:57888"/>
        <dbReference type="ChEBI" id="CHEBI:15378"/>
        <dbReference type="ChEBI" id="CHEBI:24646"/>
        <dbReference type="ChEBI" id="CHEBI:57540"/>
        <dbReference type="ChEBI" id="CHEBI:57945"/>
        <dbReference type="ChEBI" id="CHEBI:132124"/>
    </reaction>
</comment>
<feature type="transmembrane region" description="Helical" evidence="5">
    <location>
        <begin position="364"/>
        <end position="385"/>
    </location>
</feature>
<comment type="caution">
    <text evidence="8">The sequence shown here is derived from an EMBL/GenBank/DDBJ whole genome shotgun (WGS) entry which is preliminary data.</text>
</comment>
<keyword evidence="5" id="KW-1003">Cell membrane</keyword>
<sequence length="547" mass="56838">MAVHSLWTTAASEPIDKIPTPHIEYAQLAPTLIVFGAAVLGVLVEAFVPRRARYSMQVFLSVVSLAAAFAAVVGLAAGGYGTTKAKIAAMGAIAVDGPALFLQGVILLASLIAVFTFAERRLDPAAHGNRVDSFAAQAASVPGSESEKAAVKAGLTTTEVFPLALFAIGGMLIFPSANDLLTLFVALEVFSLPLYLLCALARRKRLLSQEAAVKYFLLGAFSSAFLLFGIALLYGYAGSVSYATIADVVDGTVQTVSPVLAQTMGNDVLLLIGFAMVLVGLLFKVGAVPFHMWTPDVYQGAPTPVTGFMAAATKVAAFGAMLRFLYVALPGLRWDWRPVMWGVAILTMLGGAIVAITQTDIKRLLAYSSIAHAGFLLAGVIAATPSGISSVLFYLAAYSFVTIGAFAVVTLVRDAGGEATHLSKWAGLGRRSPLVAAVFAVFLLAFAGIPLTSGFSGKFAVFKAAAEGGAGVLVVIGVISSAVAAFFYIRVIVLMFFSEPKADGPTVAVPSPFTMTAIAAGVAVTVVLGVAPQYFLDLAGRASVFVR</sequence>
<dbReference type="HAMAP" id="MF_00445">
    <property type="entry name" value="NDH1_NuoN_1"/>
    <property type="match status" value="1"/>
</dbReference>
<dbReference type="EMBL" id="BAAAYL010000001">
    <property type="protein sequence ID" value="GAA3374131.1"/>
    <property type="molecule type" value="Genomic_DNA"/>
</dbReference>
<protein>
    <recommendedName>
        <fullName evidence="5">NADH-quinone oxidoreductase subunit N</fullName>
        <ecNumber evidence="5">7.1.1.-</ecNumber>
    </recommendedName>
    <alternativeName>
        <fullName evidence="5">NADH dehydrogenase I subunit N</fullName>
    </alternativeName>
    <alternativeName>
        <fullName evidence="5">NDH-1 subunit N</fullName>
    </alternativeName>
</protein>
<feature type="transmembrane region" description="Helical" evidence="5">
    <location>
        <begin position="268"/>
        <end position="293"/>
    </location>
</feature>
<feature type="transmembrane region" description="Helical" evidence="5">
    <location>
        <begin position="472"/>
        <end position="497"/>
    </location>
</feature>
<name>A0ABP6SE05_9ACTN</name>
<dbReference type="PANTHER" id="PTHR22773">
    <property type="entry name" value="NADH DEHYDROGENASE"/>
    <property type="match status" value="1"/>
</dbReference>
<dbReference type="Proteomes" id="UP001499990">
    <property type="component" value="Unassembled WGS sequence"/>
</dbReference>
<evidence type="ECO:0000313" key="9">
    <source>
        <dbReference type="Proteomes" id="UP001499990"/>
    </source>
</evidence>
<feature type="transmembrane region" description="Helical" evidence="5">
    <location>
        <begin position="391"/>
        <end position="412"/>
    </location>
</feature>
<dbReference type="NCBIfam" id="TIGR01770">
    <property type="entry name" value="NDH_I_N"/>
    <property type="match status" value="1"/>
</dbReference>
<dbReference type="NCBIfam" id="NF004441">
    <property type="entry name" value="PRK05777.1-4"/>
    <property type="match status" value="1"/>
</dbReference>
<organism evidence="8 9">
    <name type="scientific">Streptomyces sannanensis</name>
    <dbReference type="NCBI Taxonomy" id="285536"/>
    <lineage>
        <taxon>Bacteria</taxon>
        <taxon>Bacillati</taxon>
        <taxon>Actinomycetota</taxon>
        <taxon>Actinomycetes</taxon>
        <taxon>Kitasatosporales</taxon>
        <taxon>Streptomycetaceae</taxon>
        <taxon>Streptomyces</taxon>
    </lineage>
</organism>
<keyword evidence="9" id="KW-1185">Reference proteome</keyword>
<evidence type="ECO:0000256" key="2">
    <source>
        <dbReference type="ARBA" id="ARBA00022692"/>
    </source>
</evidence>
<evidence type="ECO:0000313" key="8">
    <source>
        <dbReference type="EMBL" id="GAA3374131.1"/>
    </source>
</evidence>
<feature type="transmembrane region" description="Helical" evidence="5">
    <location>
        <begin position="25"/>
        <end position="46"/>
    </location>
</feature>
<keyword evidence="5" id="KW-0813">Transport</keyword>
<feature type="transmembrane region" description="Helical" evidence="5">
    <location>
        <begin position="213"/>
        <end position="237"/>
    </location>
</feature>
<accession>A0ABP6SE05</accession>
<feature type="domain" description="NADH:quinone oxidoreductase/Mrp antiporter transmembrane" evidence="7">
    <location>
        <begin position="177"/>
        <end position="482"/>
    </location>
</feature>
<comment type="subunit">
    <text evidence="5">NDH-1 is composed of 14 different subunits. Subunits NuoA, H, J, K, L, M, N constitute the membrane sector of the complex.</text>
</comment>
<evidence type="ECO:0000259" key="7">
    <source>
        <dbReference type="Pfam" id="PF00361"/>
    </source>
</evidence>
<comment type="subcellular location">
    <subcellularLocation>
        <location evidence="5">Cell membrane</location>
        <topology evidence="5">Multi-pass membrane protein</topology>
    </subcellularLocation>
    <subcellularLocation>
        <location evidence="1">Endomembrane system</location>
        <topology evidence="1">Multi-pass membrane protein</topology>
    </subcellularLocation>
    <subcellularLocation>
        <location evidence="6">Membrane</location>
        <topology evidence="6">Multi-pass membrane protein</topology>
    </subcellularLocation>
</comment>
<evidence type="ECO:0000256" key="1">
    <source>
        <dbReference type="ARBA" id="ARBA00004127"/>
    </source>
</evidence>
<feature type="transmembrane region" description="Helical" evidence="5">
    <location>
        <begin position="180"/>
        <end position="201"/>
    </location>
</feature>
<evidence type="ECO:0000256" key="5">
    <source>
        <dbReference type="HAMAP-Rule" id="MF_00445"/>
    </source>
</evidence>
<keyword evidence="5" id="KW-0874">Quinone</keyword>
<feature type="transmembrane region" description="Helical" evidence="5">
    <location>
        <begin position="58"/>
        <end position="80"/>
    </location>
</feature>
<dbReference type="InterPro" id="IPR010096">
    <property type="entry name" value="NADH-Q_OxRdtase_suN/2"/>
</dbReference>
<keyword evidence="3 5" id="KW-1133">Transmembrane helix</keyword>
<evidence type="ECO:0000256" key="3">
    <source>
        <dbReference type="ARBA" id="ARBA00022989"/>
    </source>
</evidence>
<dbReference type="Pfam" id="PF00361">
    <property type="entry name" value="Proton_antipo_M"/>
    <property type="match status" value="1"/>
</dbReference>
<dbReference type="EC" id="7.1.1.-" evidence="5"/>
<reference evidence="9" key="1">
    <citation type="journal article" date="2019" name="Int. J. Syst. Evol. Microbiol.">
        <title>The Global Catalogue of Microorganisms (GCM) 10K type strain sequencing project: providing services to taxonomists for standard genome sequencing and annotation.</title>
        <authorList>
            <consortium name="The Broad Institute Genomics Platform"/>
            <consortium name="The Broad Institute Genome Sequencing Center for Infectious Disease"/>
            <person name="Wu L."/>
            <person name="Ma J."/>
        </authorList>
    </citation>
    <scope>NUCLEOTIDE SEQUENCE [LARGE SCALE GENOMIC DNA]</scope>
    <source>
        <strain evidence="9">JCM 9651</strain>
    </source>
</reference>